<protein>
    <submittedName>
        <fullName evidence="2">Folate family ECF transporter S component</fullName>
    </submittedName>
</protein>
<name>A0A9D2AFQ6_9FIRM</name>
<dbReference type="InterPro" id="IPR030949">
    <property type="entry name" value="ECF_S_folate_fam"/>
</dbReference>
<dbReference type="Proteomes" id="UP000824204">
    <property type="component" value="Unassembled WGS sequence"/>
</dbReference>
<feature type="transmembrane region" description="Helical" evidence="1">
    <location>
        <begin position="152"/>
        <end position="178"/>
    </location>
</feature>
<comment type="caution">
    <text evidence="2">The sequence shown here is derived from an EMBL/GenBank/DDBJ whole genome shotgun (WGS) entry which is preliminary data.</text>
</comment>
<feature type="transmembrane region" description="Helical" evidence="1">
    <location>
        <begin position="27"/>
        <end position="47"/>
    </location>
</feature>
<sequence>MFAKLVGNLSAAMFTKSFMSLTAAKKIAYLAVFTAIAVVINTVSIDVTPSFKLSFTATVGFIGGSFFGPVGGFAVMLIGDVIGGFLAGFVPHPVITLGTCMFGLIPGIIVPYCKWNLGIKVVVCFVLCGLVSTMGLNAYGTYLFQGNKYTSYWAYLLIARVPQLAVTFANAFFSYLAAKLLNRSGIRFKIS</sequence>
<evidence type="ECO:0000313" key="2">
    <source>
        <dbReference type="EMBL" id="HIX07225.1"/>
    </source>
</evidence>
<reference evidence="2" key="2">
    <citation type="submission" date="2021-04" db="EMBL/GenBank/DDBJ databases">
        <authorList>
            <person name="Gilroy R."/>
        </authorList>
    </citation>
    <scope>NUCLEOTIDE SEQUENCE</scope>
    <source>
        <strain evidence="2">811</strain>
    </source>
</reference>
<dbReference type="AlphaFoldDB" id="A0A9D2AFQ6"/>
<accession>A0A9D2AFQ6</accession>
<dbReference type="NCBIfam" id="TIGR04518">
    <property type="entry name" value="ECF_S_folT_fam"/>
    <property type="match status" value="1"/>
</dbReference>
<organism evidence="2 3">
    <name type="scientific">Candidatus Borkfalkia faecipullorum</name>
    <dbReference type="NCBI Taxonomy" id="2838510"/>
    <lineage>
        <taxon>Bacteria</taxon>
        <taxon>Bacillati</taxon>
        <taxon>Bacillota</taxon>
        <taxon>Clostridia</taxon>
        <taxon>Christensenellales</taxon>
        <taxon>Christensenellaceae</taxon>
        <taxon>Candidatus Borkfalkia</taxon>
    </lineage>
</organism>
<proteinExistence type="predicted"/>
<dbReference type="GO" id="GO:0022857">
    <property type="term" value="F:transmembrane transporter activity"/>
    <property type="evidence" value="ECO:0007669"/>
    <property type="project" value="InterPro"/>
</dbReference>
<keyword evidence="1" id="KW-0472">Membrane</keyword>
<reference evidence="2" key="1">
    <citation type="journal article" date="2021" name="PeerJ">
        <title>Extensive microbial diversity within the chicken gut microbiome revealed by metagenomics and culture.</title>
        <authorList>
            <person name="Gilroy R."/>
            <person name="Ravi A."/>
            <person name="Getino M."/>
            <person name="Pursley I."/>
            <person name="Horton D.L."/>
            <person name="Alikhan N.F."/>
            <person name="Baker D."/>
            <person name="Gharbi K."/>
            <person name="Hall N."/>
            <person name="Watson M."/>
            <person name="Adriaenssens E.M."/>
            <person name="Foster-Nyarko E."/>
            <person name="Jarju S."/>
            <person name="Secka A."/>
            <person name="Antonio M."/>
            <person name="Oren A."/>
            <person name="Chaudhuri R.R."/>
            <person name="La Ragione R."/>
            <person name="Hildebrand F."/>
            <person name="Pallen M.J."/>
        </authorList>
    </citation>
    <scope>NUCLEOTIDE SEQUENCE</scope>
    <source>
        <strain evidence="2">811</strain>
    </source>
</reference>
<dbReference type="InterPro" id="IPR024529">
    <property type="entry name" value="ECF_trnsprt_substrate-spec"/>
</dbReference>
<keyword evidence="1" id="KW-0812">Transmembrane</keyword>
<feature type="transmembrane region" description="Helical" evidence="1">
    <location>
        <begin position="59"/>
        <end position="79"/>
    </location>
</feature>
<evidence type="ECO:0000313" key="3">
    <source>
        <dbReference type="Proteomes" id="UP000824204"/>
    </source>
</evidence>
<dbReference type="Pfam" id="PF12822">
    <property type="entry name" value="ECF_trnsprt"/>
    <property type="match status" value="1"/>
</dbReference>
<gene>
    <name evidence="2" type="ORF">H9741_02005</name>
</gene>
<evidence type="ECO:0000256" key="1">
    <source>
        <dbReference type="SAM" id="Phobius"/>
    </source>
</evidence>
<keyword evidence="1" id="KW-1133">Transmembrane helix</keyword>
<feature type="transmembrane region" description="Helical" evidence="1">
    <location>
        <begin position="85"/>
        <end position="105"/>
    </location>
</feature>
<feature type="transmembrane region" description="Helical" evidence="1">
    <location>
        <begin position="117"/>
        <end position="140"/>
    </location>
</feature>
<dbReference type="Gene3D" id="1.10.1760.20">
    <property type="match status" value="1"/>
</dbReference>
<dbReference type="EMBL" id="DXFX01000027">
    <property type="protein sequence ID" value="HIX07225.1"/>
    <property type="molecule type" value="Genomic_DNA"/>
</dbReference>